<reference evidence="2" key="1">
    <citation type="submission" date="2020-06" db="EMBL/GenBank/DDBJ databases">
        <authorList>
            <person name="Li T."/>
            <person name="Hu X."/>
            <person name="Zhang T."/>
            <person name="Song X."/>
            <person name="Zhang H."/>
            <person name="Dai N."/>
            <person name="Sheng W."/>
            <person name="Hou X."/>
            <person name="Wei L."/>
        </authorList>
    </citation>
    <scope>NUCLEOTIDE SEQUENCE</scope>
    <source>
        <strain evidence="2">G02</strain>
        <tissue evidence="2">Leaf</tissue>
    </source>
</reference>
<comment type="caution">
    <text evidence="2">The sequence shown here is derived from an EMBL/GenBank/DDBJ whole genome shotgun (WGS) entry which is preliminary data.</text>
</comment>
<accession>A0AAW2PZR6</accession>
<feature type="transmembrane region" description="Helical" evidence="1">
    <location>
        <begin position="12"/>
        <end position="32"/>
    </location>
</feature>
<gene>
    <name evidence="2" type="ORF">Sradi_3767000</name>
</gene>
<keyword evidence="1" id="KW-0472">Membrane</keyword>
<dbReference type="AlphaFoldDB" id="A0AAW2PZR6"/>
<keyword evidence="1" id="KW-0812">Transmembrane</keyword>
<evidence type="ECO:0000313" key="2">
    <source>
        <dbReference type="EMBL" id="KAL0360825.1"/>
    </source>
</evidence>
<organism evidence="2">
    <name type="scientific">Sesamum radiatum</name>
    <name type="common">Black benniseed</name>
    <dbReference type="NCBI Taxonomy" id="300843"/>
    <lineage>
        <taxon>Eukaryota</taxon>
        <taxon>Viridiplantae</taxon>
        <taxon>Streptophyta</taxon>
        <taxon>Embryophyta</taxon>
        <taxon>Tracheophyta</taxon>
        <taxon>Spermatophyta</taxon>
        <taxon>Magnoliopsida</taxon>
        <taxon>eudicotyledons</taxon>
        <taxon>Gunneridae</taxon>
        <taxon>Pentapetalae</taxon>
        <taxon>asterids</taxon>
        <taxon>lamiids</taxon>
        <taxon>Lamiales</taxon>
        <taxon>Pedaliaceae</taxon>
        <taxon>Sesamum</taxon>
    </lineage>
</organism>
<sequence length="151" mass="17593">MIKSTSAKALIIRINLVFLAFFLILYVISLPFCLHYHQQAALLVRCSFRDCHHKMESGGIKMKAVLEAPNESKPRRELIKREKPSFLSGIGTRMRIGTVNMDDEDVSEWEAHGRLVPILFERVSDMFEWKALFPEWIDEEEEYSGSTWCRI</sequence>
<dbReference type="EMBL" id="JACGWJ010000016">
    <property type="protein sequence ID" value="KAL0360825.1"/>
    <property type="molecule type" value="Genomic_DNA"/>
</dbReference>
<proteinExistence type="predicted"/>
<name>A0AAW2PZR6_SESRA</name>
<keyword evidence="1" id="KW-1133">Transmembrane helix</keyword>
<evidence type="ECO:0000256" key="1">
    <source>
        <dbReference type="SAM" id="Phobius"/>
    </source>
</evidence>
<reference evidence="2" key="2">
    <citation type="journal article" date="2024" name="Plant">
        <title>Genomic evolution and insights into agronomic trait innovations of Sesamum species.</title>
        <authorList>
            <person name="Miao H."/>
            <person name="Wang L."/>
            <person name="Qu L."/>
            <person name="Liu H."/>
            <person name="Sun Y."/>
            <person name="Le M."/>
            <person name="Wang Q."/>
            <person name="Wei S."/>
            <person name="Zheng Y."/>
            <person name="Lin W."/>
            <person name="Duan Y."/>
            <person name="Cao H."/>
            <person name="Xiong S."/>
            <person name="Wang X."/>
            <person name="Wei L."/>
            <person name="Li C."/>
            <person name="Ma Q."/>
            <person name="Ju M."/>
            <person name="Zhao R."/>
            <person name="Li G."/>
            <person name="Mu C."/>
            <person name="Tian Q."/>
            <person name="Mei H."/>
            <person name="Zhang T."/>
            <person name="Gao T."/>
            <person name="Zhang H."/>
        </authorList>
    </citation>
    <scope>NUCLEOTIDE SEQUENCE</scope>
    <source>
        <strain evidence="2">G02</strain>
    </source>
</reference>
<protein>
    <submittedName>
        <fullName evidence="2">UDP-glucuronate:xylan alpha-glucuronosyltransferase 2</fullName>
    </submittedName>
</protein>